<dbReference type="Proteomes" id="UP000000653">
    <property type="component" value="Chromosome"/>
</dbReference>
<dbReference type="SUPFAM" id="SSF54631">
    <property type="entry name" value="CBS-domain pair"/>
    <property type="match status" value="1"/>
</dbReference>
<dbReference type="EMBL" id="CP000438">
    <property type="protein sequence ID" value="ABJ11042.1"/>
    <property type="molecule type" value="Genomic_DNA"/>
</dbReference>
<feature type="transmembrane region" description="Helical" evidence="3">
    <location>
        <begin position="31"/>
        <end position="51"/>
    </location>
</feature>
<protein>
    <submittedName>
        <fullName evidence="5">Putative CBS-domain-containing membrane protein</fullName>
    </submittedName>
</protein>
<feature type="domain" description="CBS" evidence="4">
    <location>
        <begin position="248"/>
        <end position="305"/>
    </location>
</feature>
<evidence type="ECO:0000256" key="3">
    <source>
        <dbReference type="SAM" id="Phobius"/>
    </source>
</evidence>
<keyword evidence="3" id="KW-1133">Transmembrane helix</keyword>
<evidence type="ECO:0000313" key="5">
    <source>
        <dbReference type="EMBL" id="ABJ11042.1"/>
    </source>
</evidence>
<feature type="domain" description="CBS" evidence="4">
    <location>
        <begin position="320"/>
        <end position="377"/>
    </location>
</feature>
<evidence type="ECO:0000256" key="2">
    <source>
        <dbReference type="PROSITE-ProRule" id="PRU00703"/>
    </source>
</evidence>
<dbReference type="Gene3D" id="3.10.580.10">
    <property type="entry name" value="CBS-domain"/>
    <property type="match status" value="2"/>
</dbReference>
<dbReference type="InterPro" id="IPR046342">
    <property type="entry name" value="CBS_dom_sf"/>
</dbReference>
<feature type="transmembrane region" description="Helical" evidence="3">
    <location>
        <begin position="149"/>
        <end position="167"/>
    </location>
</feature>
<evidence type="ECO:0000259" key="4">
    <source>
        <dbReference type="PROSITE" id="PS51371"/>
    </source>
</evidence>
<evidence type="ECO:0000256" key="1">
    <source>
        <dbReference type="ARBA" id="ARBA00023122"/>
    </source>
</evidence>
<keyword evidence="1 2" id="KW-0129">CBS domain</keyword>
<keyword evidence="3" id="KW-0812">Transmembrane</keyword>
<dbReference type="InterPro" id="IPR051257">
    <property type="entry name" value="Diverse_CBS-Domain"/>
</dbReference>
<name>A0A0H2Z8T1_PSEAB</name>
<dbReference type="HOGENOM" id="CLU_040397_1_1_6"/>
<keyword evidence="3" id="KW-0472">Membrane</keyword>
<dbReference type="Pfam" id="PF04982">
    <property type="entry name" value="TM_HPP"/>
    <property type="match status" value="1"/>
</dbReference>
<sequence>MNDSPSTAVRTWLKGFRPLTLNARPRDCLRAGLGACIGALAAVFACQALFGSELALRLAAPLGASAVLLFALASSPLAQPWSMLGGNLVAALAGGLSAYWFGHELAPALVGMALGMLLMFALRCLHPPSCALALSVALNPSLSELGIDVVWPILLSTLVLIGCALLYNNLMRSPYPRPYQPPRANLHGTRDLAPSARTDFSARDLDQALQDFGEYVDITRDDLERLIHHTERYALRRRMGELTAARIMSRDVQTASTETFIDDAWKQLQDHRLKALPVLDEHRRLAGIVTQSDLLKHFRPDGSPFKRLRFLRGTKLKTIMTTPVVCVQADTHAVELVSLLSDEGLHCLPVLNEAGYLVGIVSQTDLIAALYRNWLQHLGQADQIT</sequence>
<dbReference type="KEGG" id="pau:PA14_40540"/>
<dbReference type="AlphaFoldDB" id="A0A0H2Z8T1"/>
<dbReference type="RefSeq" id="WP_003139903.1">
    <property type="nucleotide sequence ID" value="NC_008463.1"/>
</dbReference>
<dbReference type="PANTHER" id="PTHR43080:SF29">
    <property type="entry name" value="OS02G0818000 PROTEIN"/>
    <property type="match status" value="1"/>
</dbReference>
<dbReference type="BioCyc" id="PAER208963:G1G74-3397-MONOMER"/>
<reference evidence="5 6" key="1">
    <citation type="journal article" date="2006" name="Genome Biol.">
        <title>Genomic analysis reveals that Pseudomonas aeruginosa virulence is combinatorial.</title>
        <authorList>
            <person name="Lee D.G."/>
            <person name="Urbach J.M."/>
            <person name="Wu G."/>
            <person name="Liberati N.T."/>
            <person name="Feinbaum R.L."/>
            <person name="Miyata S."/>
            <person name="Diggins L.T."/>
            <person name="He J."/>
            <person name="Saucier M."/>
            <person name="Deziel E."/>
            <person name="Friedman L."/>
            <person name="Li L."/>
            <person name="Grills G."/>
            <person name="Montgomery K."/>
            <person name="Kucherlapati R."/>
            <person name="Rahme L.G."/>
            <person name="Ausubel F.M."/>
        </authorList>
    </citation>
    <scope>NUCLEOTIDE SEQUENCE [LARGE SCALE GENOMIC DNA]</scope>
    <source>
        <strain evidence="5 6">UCBPP-PA14</strain>
    </source>
</reference>
<proteinExistence type="predicted"/>
<dbReference type="InterPro" id="IPR058581">
    <property type="entry name" value="TM_HPP"/>
</dbReference>
<dbReference type="PANTHER" id="PTHR43080">
    <property type="entry name" value="CBS DOMAIN-CONTAINING PROTEIN CBSX3, MITOCHONDRIAL"/>
    <property type="match status" value="1"/>
</dbReference>
<dbReference type="InterPro" id="IPR000644">
    <property type="entry name" value="CBS_dom"/>
</dbReference>
<dbReference type="CDD" id="cd04600">
    <property type="entry name" value="CBS_pair_HPP_assoc"/>
    <property type="match status" value="1"/>
</dbReference>
<organism evidence="5 6">
    <name type="scientific">Pseudomonas aeruginosa (strain UCBPP-PA14)</name>
    <dbReference type="NCBI Taxonomy" id="208963"/>
    <lineage>
        <taxon>Bacteria</taxon>
        <taxon>Pseudomonadati</taxon>
        <taxon>Pseudomonadota</taxon>
        <taxon>Gammaproteobacteria</taxon>
        <taxon>Pseudomonadales</taxon>
        <taxon>Pseudomonadaceae</taxon>
        <taxon>Pseudomonas</taxon>
    </lineage>
</organism>
<dbReference type="SMART" id="SM00116">
    <property type="entry name" value="CBS"/>
    <property type="match status" value="2"/>
</dbReference>
<evidence type="ECO:0000313" key="6">
    <source>
        <dbReference type="Proteomes" id="UP000000653"/>
    </source>
</evidence>
<dbReference type="PROSITE" id="PS51371">
    <property type="entry name" value="CBS"/>
    <property type="match status" value="2"/>
</dbReference>
<accession>A0A0H2Z8T1</accession>
<gene>
    <name evidence="5" type="ordered locus">PA14_40540</name>
</gene>
<dbReference type="Pfam" id="PF00571">
    <property type="entry name" value="CBS"/>
    <property type="match status" value="2"/>
</dbReference>
<feature type="transmembrane region" description="Helical" evidence="3">
    <location>
        <begin position="58"/>
        <end position="78"/>
    </location>
</feature>